<organism evidence="1 2">
    <name type="scientific">Sulfitobacter sabulilitoris</name>
    <dbReference type="NCBI Taxonomy" id="2562655"/>
    <lineage>
        <taxon>Bacteria</taxon>
        <taxon>Pseudomonadati</taxon>
        <taxon>Pseudomonadota</taxon>
        <taxon>Alphaproteobacteria</taxon>
        <taxon>Rhodobacterales</taxon>
        <taxon>Roseobacteraceae</taxon>
        <taxon>Sulfitobacter</taxon>
    </lineage>
</organism>
<evidence type="ECO:0000313" key="1">
    <source>
        <dbReference type="EMBL" id="TMM51239.1"/>
    </source>
</evidence>
<reference evidence="1 2" key="1">
    <citation type="submission" date="2019-05" db="EMBL/GenBank/DDBJ databases">
        <title>Sulfitobacter sabulilitoris sp. nov., isolated from a marine sand.</title>
        <authorList>
            <person name="Yoon J.-H."/>
        </authorList>
    </citation>
    <scope>NUCLEOTIDE SEQUENCE [LARGE SCALE GENOMIC DNA]</scope>
    <source>
        <strain evidence="1 2">HSMS-29</strain>
    </source>
</reference>
<accession>A0A5S3PE58</accession>
<name>A0A5S3PE58_9RHOB</name>
<dbReference type="Proteomes" id="UP000309550">
    <property type="component" value="Unassembled WGS sequence"/>
</dbReference>
<dbReference type="EMBL" id="VANS01000004">
    <property type="protein sequence ID" value="TMM51239.1"/>
    <property type="molecule type" value="Genomic_DNA"/>
</dbReference>
<comment type="caution">
    <text evidence="1">The sequence shown here is derived from an EMBL/GenBank/DDBJ whole genome shotgun (WGS) entry which is preliminary data.</text>
</comment>
<dbReference type="AlphaFoldDB" id="A0A5S3PE58"/>
<gene>
    <name evidence="1" type="ORF">FDT80_15390</name>
</gene>
<dbReference type="OrthoDB" id="9806367at2"/>
<proteinExistence type="predicted"/>
<dbReference type="RefSeq" id="WP_138663198.1">
    <property type="nucleotide sequence ID" value="NZ_VANS01000004.1"/>
</dbReference>
<protein>
    <submittedName>
        <fullName evidence="1">DUF2948 family protein</fullName>
    </submittedName>
</protein>
<dbReference type="Pfam" id="PF11164">
    <property type="entry name" value="DUF2948"/>
    <property type="match status" value="1"/>
</dbReference>
<sequence length="156" mass="16956">MTQDARFEDAREAPLHLGALDAEDLAVMSSLTQDAVFPATEMKWDAGRGRFALLLNRFRWEDGPARRASPERVQSVLAFDTVQRVATSGIDRRDADTVLSLLSVTFQETDAPAGHILLTLAGDGAIRLEVEAIEATLKDVTKPYLAPSGKTPGHPD</sequence>
<dbReference type="InterPro" id="IPR021335">
    <property type="entry name" value="DUF2948"/>
</dbReference>
<keyword evidence="2" id="KW-1185">Reference proteome</keyword>
<evidence type="ECO:0000313" key="2">
    <source>
        <dbReference type="Proteomes" id="UP000309550"/>
    </source>
</evidence>